<evidence type="ECO:0000313" key="1">
    <source>
        <dbReference type="EMBL" id="ELP94905.1"/>
    </source>
</evidence>
<dbReference type="GeneID" id="14893902"/>
<dbReference type="Proteomes" id="UP000014680">
    <property type="component" value="Unassembled WGS sequence"/>
</dbReference>
<accession>A0A0A1UE91</accession>
<keyword evidence="2" id="KW-1185">Reference proteome</keyword>
<name>A0A0A1UE91_ENTIV</name>
<dbReference type="EMBL" id="KB206169">
    <property type="protein sequence ID" value="ELP94905.1"/>
    <property type="molecule type" value="Genomic_DNA"/>
</dbReference>
<dbReference type="KEGG" id="eiv:EIN_249590"/>
<proteinExistence type="predicted"/>
<organism evidence="1 2">
    <name type="scientific">Entamoeba invadens IP1</name>
    <dbReference type="NCBI Taxonomy" id="370355"/>
    <lineage>
        <taxon>Eukaryota</taxon>
        <taxon>Amoebozoa</taxon>
        <taxon>Evosea</taxon>
        <taxon>Archamoebae</taxon>
        <taxon>Mastigamoebida</taxon>
        <taxon>Entamoebidae</taxon>
        <taxon>Entamoeba</taxon>
    </lineage>
</organism>
<dbReference type="OrthoDB" id="26345at2759"/>
<dbReference type="RefSeq" id="XP_004261676.1">
    <property type="nucleotide sequence ID" value="XM_004261628.1"/>
</dbReference>
<reference evidence="1 2" key="1">
    <citation type="submission" date="2012-10" db="EMBL/GenBank/DDBJ databases">
        <authorList>
            <person name="Zafar N."/>
            <person name="Inman J."/>
            <person name="Hall N."/>
            <person name="Lorenzi H."/>
            <person name="Caler E."/>
        </authorList>
    </citation>
    <scope>NUCLEOTIDE SEQUENCE [LARGE SCALE GENOMIC DNA]</scope>
    <source>
        <strain evidence="1 2">IP1</strain>
    </source>
</reference>
<evidence type="ECO:0000313" key="2">
    <source>
        <dbReference type="Proteomes" id="UP000014680"/>
    </source>
</evidence>
<protein>
    <submittedName>
        <fullName evidence="1">Uncharacterized protein</fullName>
    </submittedName>
</protein>
<gene>
    <name evidence="1" type="ORF">EIN_249590</name>
</gene>
<sequence length="384" mass="44650">MEDSGLHLPVDVIPFHNDGFPDKPRLIKSVGDSLLILSSKDVVIYHNYTLTYYNKEFKDIFIGGDIDKYGRCVICTSDFRIKLMRPRDLGYDEIDVNFFLPTELKQRKCRIGGVSIYHVESFEIRVLVYTTDKSIFMLSFFTNQTPINAKSEVVYVTTELKGFWSSFGTVETADSVVVFCSDNGELGRIIFDRRWNGNYEKIERMEFKQKSDDFLSVLKDEEGYNVVWNTGELDNVGLTTKKLKYRMSVSYDNVHKMTRRSNVMKPFEKEVTLSSYIISLKQEGTELIDEESGRVMKLWTEGKSKWMCGDGKTVWVLTESNLYRIFEKSESRIEELKNIEGLECLSYVRTDEEVLKLIENEYEVTQSSNLKKRVVLYCMEILIS</sequence>
<dbReference type="AlphaFoldDB" id="A0A0A1UE91"/>
<dbReference type="VEuPathDB" id="AmoebaDB:EIN_249590"/>
<feature type="non-terminal residue" evidence="1">
    <location>
        <position position="384"/>
    </location>
</feature>
<feature type="non-terminal residue" evidence="1">
    <location>
        <position position="1"/>
    </location>
</feature>